<dbReference type="PROSITE" id="PS51157">
    <property type="entry name" value="ZF_UBR"/>
    <property type="match status" value="1"/>
</dbReference>
<dbReference type="PANTHER" id="PTHR46276">
    <property type="entry name" value="E3 UBIQUITIN-PROTEIN LIGASE UBR5"/>
    <property type="match status" value="1"/>
</dbReference>
<evidence type="ECO:0000256" key="17">
    <source>
        <dbReference type="SAM" id="MobiDB-lite"/>
    </source>
</evidence>
<dbReference type="InterPro" id="IPR024725">
    <property type="entry name" value="UBR5_UBA"/>
</dbReference>
<dbReference type="GO" id="GO:0000209">
    <property type="term" value="P:protein polyubiquitination"/>
    <property type="evidence" value="ECO:0007669"/>
    <property type="project" value="TreeGrafter"/>
</dbReference>
<feature type="region of interest" description="Disordered" evidence="17">
    <location>
        <begin position="2813"/>
        <end position="2882"/>
    </location>
</feature>
<evidence type="ECO:0000259" key="20">
    <source>
        <dbReference type="PROSITE" id="PS51157"/>
    </source>
</evidence>
<feature type="compositionally biased region" description="Polar residues" evidence="17">
    <location>
        <begin position="1758"/>
        <end position="1773"/>
    </location>
</feature>
<comment type="catalytic activity">
    <reaction evidence="1">
        <text>S-ubiquitinyl-[E2 ubiquitin-conjugating enzyme]-L-cysteine + [acceptor protein]-L-lysine = [E2 ubiquitin-conjugating enzyme]-L-cysteine + N(6)-ubiquitinyl-[acceptor protein]-L-lysine.</text>
        <dbReference type="EC" id="2.3.2.26"/>
    </reaction>
</comment>
<evidence type="ECO:0000256" key="15">
    <source>
        <dbReference type="PROSITE-ProRule" id="PRU00104"/>
    </source>
</evidence>
<dbReference type="InterPro" id="IPR000569">
    <property type="entry name" value="HECT_dom"/>
</dbReference>
<dbReference type="PROSITE" id="PS50237">
    <property type="entry name" value="HECT"/>
    <property type="match status" value="1"/>
</dbReference>
<keyword evidence="7" id="KW-0597">Phosphoprotein</keyword>
<organism evidence="22">
    <name type="scientific">Culex tarsalis</name>
    <name type="common">Encephalitis mosquito</name>
    <dbReference type="NCBI Taxonomy" id="7177"/>
    <lineage>
        <taxon>Eukaryota</taxon>
        <taxon>Metazoa</taxon>
        <taxon>Ecdysozoa</taxon>
        <taxon>Arthropoda</taxon>
        <taxon>Hexapoda</taxon>
        <taxon>Insecta</taxon>
        <taxon>Pterygota</taxon>
        <taxon>Neoptera</taxon>
        <taxon>Endopterygota</taxon>
        <taxon>Diptera</taxon>
        <taxon>Nematocera</taxon>
        <taxon>Culicoidea</taxon>
        <taxon>Culicidae</taxon>
        <taxon>Culicinae</taxon>
        <taxon>Culicini</taxon>
        <taxon>Culex</taxon>
        <taxon>Culex</taxon>
    </lineage>
</organism>
<feature type="compositionally biased region" description="Gly residues" evidence="17">
    <location>
        <begin position="354"/>
        <end position="383"/>
    </location>
</feature>
<reference evidence="22" key="1">
    <citation type="submission" date="2017-01" db="EMBL/GenBank/DDBJ databases">
        <title>A deep insight into the sialotranscriptome of adult male and female Cluex tarsalis mosquitoes.</title>
        <authorList>
            <person name="Ribeiro J.M."/>
            <person name="Moreira F."/>
            <person name="Bernard K.A."/>
            <person name="Calvo E."/>
        </authorList>
    </citation>
    <scope>NUCLEOTIDE SEQUENCE</scope>
    <source>
        <strain evidence="22">Kern County</strain>
        <tissue evidence="22">Salivary glands</tissue>
    </source>
</reference>
<feature type="compositionally biased region" description="Low complexity" evidence="17">
    <location>
        <begin position="3005"/>
        <end position="3019"/>
    </location>
</feature>
<feature type="compositionally biased region" description="Acidic residues" evidence="17">
    <location>
        <begin position="2397"/>
        <end position="2406"/>
    </location>
</feature>
<dbReference type="EC" id="2.3.2.26" evidence="5"/>
<dbReference type="SUPFAM" id="SSF50985">
    <property type="entry name" value="RCC1/BLIP-II"/>
    <property type="match status" value="1"/>
</dbReference>
<accession>A0A1Q3FV23</accession>
<dbReference type="GO" id="GO:0090263">
    <property type="term" value="P:positive regulation of canonical Wnt signaling pathway"/>
    <property type="evidence" value="ECO:0007669"/>
    <property type="project" value="TreeGrafter"/>
</dbReference>
<dbReference type="InterPro" id="IPR002004">
    <property type="entry name" value="PABP_HYD_C"/>
</dbReference>
<dbReference type="SMART" id="SM00396">
    <property type="entry name" value="ZnF_UBR1"/>
    <property type="match status" value="1"/>
</dbReference>
<feature type="region of interest" description="Disordered" evidence="17">
    <location>
        <begin position="1399"/>
        <end position="1426"/>
    </location>
</feature>
<keyword evidence="13" id="KW-0539">Nucleus</keyword>
<name>A0A1Q3FV23_CULTA</name>
<dbReference type="InterPro" id="IPR015940">
    <property type="entry name" value="UBA"/>
</dbReference>
<feature type="region of interest" description="Disordered" evidence="17">
    <location>
        <begin position="2262"/>
        <end position="2282"/>
    </location>
</feature>
<feature type="compositionally biased region" description="Low complexity" evidence="17">
    <location>
        <begin position="1088"/>
        <end position="1098"/>
    </location>
</feature>
<feature type="compositionally biased region" description="Low complexity" evidence="17">
    <location>
        <begin position="2841"/>
        <end position="2851"/>
    </location>
</feature>
<dbReference type="GO" id="GO:0003723">
    <property type="term" value="F:RNA binding"/>
    <property type="evidence" value="ECO:0007669"/>
    <property type="project" value="InterPro"/>
</dbReference>
<feature type="region of interest" description="Disordered" evidence="17">
    <location>
        <begin position="81"/>
        <end position="156"/>
    </location>
</feature>
<comment type="similarity">
    <text evidence="14">Belongs to the UBR5 family.</text>
</comment>
<dbReference type="CDD" id="cd14423">
    <property type="entry name" value="CUE_UBR5"/>
    <property type="match status" value="1"/>
</dbReference>
<feature type="compositionally biased region" description="Low complexity" evidence="17">
    <location>
        <begin position="701"/>
        <end position="717"/>
    </location>
</feature>
<evidence type="ECO:0000259" key="21">
    <source>
        <dbReference type="PROSITE" id="PS51309"/>
    </source>
</evidence>
<feature type="compositionally biased region" description="Low complexity" evidence="17">
    <location>
        <begin position="2339"/>
        <end position="2348"/>
    </location>
</feature>
<evidence type="ECO:0000256" key="3">
    <source>
        <dbReference type="ARBA" id="ARBA00004496"/>
    </source>
</evidence>
<feature type="region of interest" description="Disordered" evidence="17">
    <location>
        <begin position="803"/>
        <end position="828"/>
    </location>
</feature>
<feature type="compositionally biased region" description="Acidic residues" evidence="17">
    <location>
        <begin position="2428"/>
        <end position="2441"/>
    </location>
</feature>
<feature type="compositionally biased region" description="Polar residues" evidence="17">
    <location>
        <begin position="105"/>
        <end position="118"/>
    </location>
</feature>
<evidence type="ECO:0000256" key="16">
    <source>
        <dbReference type="PROSITE-ProRule" id="PRU00508"/>
    </source>
</evidence>
<feature type="region of interest" description="Disordered" evidence="17">
    <location>
        <begin position="1672"/>
        <end position="1804"/>
    </location>
</feature>
<evidence type="ECO:0000256" key="11">
    <source>
        <dbReference type="ARBA" id="ARBA00022786"/>
    </source>
</evidence>
<keyword evidence="10" id="KW-0863">Zinc-finger</keyword>
<feature type="compositionally biased region" description="Low complexity" evidence="17">
    <location>
        <begin position="128"/>
        <end position="148"/>
    </location>
</feature>
<dbReference type="FunFam" id="1.10.8.10:FF:000009">
    <property type="entry name" value="Putative E3 ubiquitin-protein ligase UBR5"/>
    <property type="match status" value="1"/>
</dbReference>
<dbReference type="SUPFAM" id="SSF56204">
    <property type="entry name" value="Hect, E3 ligase catalytic domain"/>
    <property type="match status" value="1"/>
</dbReference>
<dbReference type="GO" id="GO:0005737">
    <property type="term" value="C:cytoplasm"/>
    <property type="evidence" value="ECO:0007669"/>
    <property type="project" value="UniProtKB-SubCell"/>
</dbReference>
<feature type="compositionally biased region" description="Basic and acidic residues" evidence="17">
    <location>
        <begin position="2442"/>
        <end position="2455"/>
    </location>
</feature>
<keyword evidence="9" id="KW-0479">Metal-binding</keyword>
<feature type="region of interest" description="Disordered" evidence="17">
    <location>
        <begin position="2319"/>
        <end position="2376"/>
    </location>
</feature>
<dbReference type="GO" id="GO:0043130">
    <property type="term" value="F:ubiquitin binding"/>
    <property type="evidence" value="ECO:0007669"/>
    <property type="project" value="InterPro"/>
</dbReference>
<dbReference type="SMART" id="SM00517">
    <property type="entry name" value="PolyA"/>
    <property type="match status" value="1"/>
</dbReference>
<feature type="compositionally biased region" description="Gly residues" evidence="17">
    <location>
        <begin position="2827"/>
        <end position="2840"/>
    </location>
</feature>
<dbReference type="FunFam" id="3.30.2410.10:FF:000008">
    <property type="entry name" value="Putative E3 ubiquitin-protein ligase UBR5"/>
    <property type="match status" value="1"/>
</dbReference>
<feature type="compositionally biased region" description="Gly residues" evidence="17">
    <location>
        <begin position="297"/>
        <end position="329"/>
    </location>
</feature>
<dbReference type="FunFam" id="3.30.2160.10:FF:000006">
    <property type="entry name" value="E3 ubiquitin-protein ligase UBR5 isoform X2"/>
    <property type="match status" value="1"/>
</dbReference>
<dbReference type="CDD" id="cd19675">
    <property type="entry name" value="UBR-box_UBR5"/>
    <property type="match status" value="1"/>
</dbReference>
<dbReference type="Pfam" id="PF00632">
    <property type="entry name" value="HECT"/>
    <property type="match status" value="1"/>
</dbReference>
<feature type="compositionally biased region" description="Gly residues" evidence="17">
    <location>
        <begin position="90"/>
        <end position="104"/>
    </location>
</feature>
<dbReference type="SMART" id="SM00119">
    <property type="entry name" value="HECTc"/>
    <property type="match status" value="1"/>
</dbReference>
<feature type="compositionally biased region" description="Gly residues" evidence="17">
    <location>
        <begin position="2365"/>
        <end position="2374"/>
    </location>
</feature>
<evidence type="ECO:0000256" key="5">
    <source>
        <dbReference type="ARBA" id="ARBA00012485"/>
    </source>
</evidence>
<evidence type="ECO:0000256" key="13">
    <source>
        <dbReference type="ARBA" id="ARBA00023242"/>
    </source>
</evidence>
<comment type="pathway">
    <text evidence="4">Protein modification; protein ubiquitination.</text>
</comment>
<feature type="active site" description="Glycyl thioester intermediate" evidence="15">
    <location>
        <position position="3297"/>
    </location>
</feature>
<feature type="region of interest" description="Disordered" evidence="17">
    <location>
        <begin position="297"/>
        <end position="388"/>
    </location>
</feature>
<feature type="compositionally biased region" description="Basic and acidic residues" evidence="17">
    <location>
        <begin position="753"/>
        <end position="763"/>
    </location>
</feature>
<evidence type="ECO:0000256" key="9">
    <source>
        <dbReference type="ARBA" id="ARBA00022723"/>
    </source>
</evidence>
<evidence type="ECO:0000313" key="22">
    <source>
        <dbReference type="EMBL" id="JAV31283.1"/>
    </source>
</evidence>
<evidence type="ECO:0000256" key="4">
    <source>
        <dbReference type="ARBA" id="ARBA00004906"/>
    </source>
</evidence>
<feature type="compositionally biased region" description="Polar residues" evidence="17">
    <location>
        <begin position="1399"/>
        <end position="1413"/>
    </location>
</feature>
<keyword evidence="12" id="KW-0862">Zinc</keyword>
<dbReference type="Gene3D" id="3.30.2410.10">
    <property type="entry name" value="Hect, E3 ligase catalytic domain"/>
    <property type="match status" value="1"/>
</dbReference>
<dbReference type="PANTHER" id="PTHR46276:SF1">
    <property type="entry name" value="E3 UBIQUITIN-PROTEIN LIGASE UBR5"/>
    <property type="match status" value="1"/>
</dbReference>
<evidence type="ECO:0000256" key="10">
    <source>
        <dbReference type="ARBA" id="ARBA00022771"/>
    </source>
</evidence>
<feature type="region of interest" description="Disordered" evidence="17">
    <location>
        <begin position="2389"/>
        <end position="2533"/>
    </location>
</feature>
<evidence type="ECO:0000259" key="18">
    <source>
        <dbReference type="PROSITE" id="PS50030"/>
    </source>
</evidence>
<proteinExistence type="inferred from homology"/>
<feature type="domain" description="HECT" evidence="19">
    <location>
        <begin position="3044"/>
        <end position="3328"/>
    </location>
</feature>
<feature type="region of interest" description="Disordered" evidence="17">
    <location>
        <begin position="2197"/>
        <end position="2218"/>
    </location>
</feature>
<keyword evidence="8" id="KW-0808">Transferase</keyword>
<dbReference type="Gene3D" id="3.30.2160.10">
    <property type="entry name" value="Hect, E3 ligase catalytic domain"/>
    <property type="match status" value="1"/>
</dbReference>
<feature type="region of interest" description="Disordered" evidence="17">
    <location>
        <begin position="2995"/>
        <end position="3019"/>
    </location>
</feature>
<feature type="domain" description="UBA" evidence="18">
    <location>
        <begin position="168"/>
        <end position="210"/>
    </location>
</feature>
<feature type="compositionally biased region" description="Low complexity" evidence="17">
    <location>
        <begin position="2473"/>
        <end position="2486"/>
    </location>
</feature>
<keyword evidence="6" id="KW-0963">Cytoplasm</keyword>
<dbReference type="Pfam" id="PF00658">
    <property type="entry name" value="MLLE"/>
    <property type="match status" value="1"/>
</dbReference>
<dbReference type="PROSITE" id="PS51309">
    <property type="entry name" value="PABC"/>
    <property type="match status" value="1"/>
</dbReference>
<dbReference type="InterPro" id="IPR047503">
    <property type="entry name" value="UBR-box_UBR5"/>
</dbReference>
<evidence type="ECO:0000259" key="19">
    <source>
        <dbReference type="PROSITE" id="PS50237"/>
    </source>
</evidence>
<evidence type="ECO:0000256" key="8">
    <source>
        <dbReference type="ARBA" id="ARBA00022679"/>
    </source>
</evidence>
<keyword evidence="11 15" id="KW-0833">Ubl conjugation pathway</keyword>
<dbReference type="InterPro" id="IPR003126">
    <property type="entry name" value="Znf_UBR"/>
</dbReference>
<dbReference type="SUPFAM" id="SSF63570">
    <property type="entry name" value="PABC (PABP) domain"/>
    <property type="match status" value="1"/>
</dbReference>
<feature type="compositionally biased region" description="Gly residues" evidence="17">
    <location>
        <begin position="805"/>
        <end position="823"/>
    </location>
</feature>
<dbReference type="Gene3D" id="1.10.1900.10">
    <property type="entry name" value="c-terminal domain of poly(a) binding protein"/>
    <property type="match status" value="1"/>
</dbReference>
<feature type="region of interest" description="Disordered" evidence="17">
    <location>
        <begin position="691"/>
        <end position="763"/>
    </location>
</feature>
<feature type="compositionally biased region" description="Polar residues" evidence="17">
    <location>
        <begin position="735"/>
        <end position="745"/>
    </location>
</feature>
<evidence type="ECO:0000256" key="14">
    <source>
        <dbReference type="ARBA" id="ARBA00061431"/>
    </source>
</evidence>
<dbReference type="Gene3D" id="3.90.1750.10">
    <property type="entry name" value="Hect, E3 ligase catalytic domains"/>
    <property type="match status" value="2"/>
</dbReference>
<feature type="region of interest" description="Disordered" evidence="17">
    <location>
        <begin position="1069"/>
        <end position="1098"/>
    </location>
</feature>
<feature type="compositionally biased region" description="Acidic residues" evidence="17">
    <location>
        <begin position="1777"/>
        <end position="1797"/>
    </location>
</feature>
<feature type="compositionally biased region" description="Acidic residues" evidence="17">
    <location>
        <begin position="1675"/>
        <end position="1694"/>
    </location>
</feature>
<sequence length="3328" mass="355880">MSTLHFVVHPLPGTEDQLNDRIREVADKINKYGVQILPALQSLKVPVKQIVVGPAHLGILLEDGRAFRVAFSIIPERLDLSKQDPNKASGSGGTGGGTGTGGGSQSNNNSKNSPASRQCRSRARIMRTSNSVRGGSSSQGSGSRSTGVIMGGGGSAGSRSLVSVPAPFVPEELVTQAQVVLQGKSRNLIIRELQRTNLDVNLAVNNLLSRDDEGGDDTEEGSDNYVAEDLISLLDGGFHADNSVIIDAEAMFSEDMFGFSNIRNLMLYSRARSERTQNSSSSSSAAAASASAAAVGAGAGGGTAGSGSSAGAGSSSGGGSGSGAAGSGAAGSAAAGSNDSGRQQQATGASGSAVGNGAGASGLPVGGSGTGGSSGGGSGGGSGLNSAEREGFGRWRDRQYFGPRRWFQSGREDAWDKESVKLYYTVDPKKKEFASGYPLWVSDELEAWPEKDQAVRFVEIASLYSEFIGVTSKGELHQWRWADVEPYRSSESTNIFHPKTVPLNLLYEKVMHISATSIRCSVSTESGRIATWMDELLGYAGSKLEHVATSYPEFALDKIVSLHTCTLYTVARTESGELFWWGVLPFGQRKRLWDKYKAKAKKPVRPSVNTPEVTVGAQVCMKNSPMYQHGAIGFTISNGVPKVGQLLNAAWDLTNICRFKLLSMSTLSQQLGLASGGASHPNTTGTGILAASSEVKEKVPTSSSGTSSTKQSSGGSKETADRLDMPPPPSPASSTCSDTGSVSNSHKQRKRMAPKDDSDGKKDEEQWLLKDVIFVEDVRSVPIGRVLKVDGDYAAVKFPPLITAGSGGNSGGGGIGGGGGGGSSSKDRFDDTIEAWQDCRLLRKDDLQVIKSATTSRVPDCFQKIPRRIVLNPHLPSGESAGTTQLLTIAVDSKGIHAIMRTGSKLHYCLFNLNTGRQEQDSVFPTDIGSFMGTSPSNVSLTCAGDCSDSVLLLRDGNNTIYPMSKDCVDAIRDPSWLDLPPIKCIAAASLTLPSVGVNLKSQVALVVLAPEQQLLMARILRCDIEGVRHVLGQLEGELKSQLMSVIAEHTDGNRNIIHACISMCSPTSNKDSDHDPLAPGGSGGSGSNTNSGSSSNSAGLECINVITNTMMGNRPVSIREIMRRSVNREIDGSNQISAPLPPGSDEAPGGSLPVVYWPPEYDPASGDEDSMSGLNAPQKSVNETYISDPNERRANALQIVQLLCESPVLQPYLRQLLSAKDAQGQTPFMLAVTCRAYQAGIIVFNAILKIASGDAAIRDSMIFPAGSAPDQSPLGILCCNDTCSFTWTGADHINQDIFECRTCGLTGSLCCCTECAKVCHKGHDCKLKRTSPTAYCDCWEKCKCKALIAGNQTKRFELLCKMATDTDLVTKFNSRGESILLFLIQTVGRQMVEQRQYRATSRVRNSSGNARKTPSLEADSDMPEHDLEPPRFARKALDRLLNDWPAVRSMIMTGAEQEKPIVPNAAQPFYDDDNQQVYLQSQSGTTLLDKFTHSLIVRCSNDPLEKLLVTLVNELQNETIPGRIDEAQKVARRFVRSVARVFVIFSIERFHNPEKSRNSTTQAKHLQAYRRVFTTLFKFAIEELIEISDALITPVRLGVVKPTAPFSLSSSSIDSTDDLFSVEPLAPPANRGTANIADIATGSSRGGGEGIETERSANSGFMSRINLRLRDIEDNNDNDAMAQDDGENSEPEEMSEREPAPPRRSSGGVRTVSSAATLNAGEEESQDPLRNEEAAQGESDTEFNFHEAETESDSDDNQSTQDAQRSVQTGATAGSDTDDSGDSSQPDDEGSEDGESDDHSHEDFNLGDEQLERRQTSGGNQRTNLAPQSMQWAIRSRETVGPERVRLTTGGSNLVFIDPNALRRTTAASAAVTAAQQQEAPTMTTTASALARAFGIVLRQISDLIGMLPTSFTGASSALDVTHQEAIQLQMYVEKRLKPTWDWILTVMEATEAQLRFGASLTDSTDPTHPLHPLNTPSASTSSSTSNPTSVMGVLAGSRNRTAIGSLGATTARSLGFTDSSATERSTRDGSSSSDAASSRRDFLTYCLSLMRAHNSEHRDFLPVLDVTELRHVAYVLDAILFYMRASNDCDIDRTTTGSNVWDDQDENENEDAEEDISTSIVMDTDSVDGDDLMRPSLGRRHSFFQRSDSTLCLGCPAPDPFNAPLAEALPLADQPHLLQPNARREELFGMPKRPITLLPNTQQNPSGGGGGEGNVNLEVPPVRLSLSASIRNDEMAGGSSTSISNSTTSNVESVSMEIFQEDGESSQDKPTGTTTATTTGGVEISIPVSIYQDATKQQLHKTTTIVLNEKGETISPIKEVSTVGSDLAATPEQPKAGPSGEQSQSSKPPPPPPPAVFVSSGGSTTGGGGSGTGYYKKNRLFYIKNSSSNKYNNAEESDDVDVDEISIISSDEPQDLSQSSIKIDVDTDQDHDELSESDSEDSRQIIKRQKLDESAEPESAPPTVVVVQQDATSATASSSSSSSAIRPPIIVTRRKTVSIDGGTAAPPPPPPAPQQQAATAAAAAGGSGSDASSAAVVTAQGSSSSCSTVSIGGEQQQQQPGTITSFVTYAATGSGSTSGTSPGKSVIVRAGPSTAFSPSASSSAAEVIQHAEAMDLQEISAHVTVETTPNVQQTVQPELPPRGIYLRSGNGGPGGQGTLSSNILSDILLGRWRLSLILFGRVFLEDVGVEPGSVIYELNGFPVKEAKFRRYMEKLRNAQQKDLTLSKMERNRASLLTQTFKELNTHYNNRRLQSPLAFSRVKVTFKDEPGEGSGVARSFYTSIAEALLANEKLPNLDAAQTGSAKYTTVPFNSMLQRHRGTSGSTSGGGAGTGTGGGSVATASGGSSSANRDSNVRRGLSSKQPLWRPNRDSRKTLNYDARPFRPASEQAQGAAAAVGGNSSPPFLHLNDGLPAHQQQLGERLYPKVQALYPNNAPKITGMLLDLPATQILMLLASEESLRQKANEALEIILSRQRLEIDNLSVAGAAGGSTVDQSGAGAGSSGYTSGQSSSSKKSGPVLILEDCQLDAPLFYSPGKRGFYSPRQGFPSSERLNAFRNVGRLIGLCLLQNELFPLFLQRHVLKYILGRQVRFHDLAFFDPVVYDSLRQLVKDSQTKSGITILQSLELNFVIDLVPEEGSGTVELVPGGRDIQVNETNVFDYVRKYAEYRMIKTQEKALDSLRSGVFDVLPDTALDQLTAEDLRLLLNGVGDIHVGTLISYTSFNDESNESSDKLLKFKRWLWSVVEKMSNLERQDLVYFWTGSPALPASEEGFQPMPSVTIRPADDAHLPTANTCISRLYIPLYSSKAVLRHKLLLAIKTKNFGFV</sequence>
<dbReference type="GO" id="GO:0034450">
    <property type="term" value="F:ubiquitin-ubiquitin ligase activity"/>
    <property type="evidence" value="ECO:0007669"/>
    <property type="project" value="TreeGrafter"/>
</dbReference>
<feature type="zinc finger region" description="UBR-type" evidence="16">
    <location>
        <begin position="1282"/>
        <end position="1366"/>
    </location>
</feature>
<evidence type="ECO:0000256" key="6">
    <source>
        <dbReference type="ARBA" id="ARBA00022490"/>
    </source>
</evidence>
<dbReference type="GO" id="GO:0016874">
    <property type="term" value="F:ligase activity"/>
    <property type="evidence" value="ECO:0007669"/>
    <property type="project" value="UniProtKB-KW"/>
</dbReference>
<comment type="subcellular location">
    <subcellularLocation>
        <location evidence="3">Cytoplasm</location>
    </subcellularLocation>
    <subcellularLocation>
        <location evidence="2">Nucleus</location>
    </subcellularLocation>
</comment>
<feature type="region of interest" description="Disordered" evidence="17">
    <location>
        <begin position="1961"/>
        <end position="1994"/>
    </location>
</feature>
<feature type="compositionally biased region" description="Low complexity" evidence="17">
    <location>
        <begin position="2273"/>
        <end position="2282"/>
    </location>
</feature>
<feature type="domain" description="PABC" evidence="21">
    <location>
        <begin position="2901"/>
        <end position="2978"/>
    </location>
</feature>
<dbReference type="InterPro" id="IPR009091">
    <property type="entry name" value="RCC1/BLIP-II"/>
</dbReference>
<dbReference type="InterPro" id="IPR035983">
    <property type="entry name" value="Hect_E3_ubiquitin_ligase"/>
</dbReference>
<dbReference type="EMBL" id="GFDL01003762">
    <property type="protein sequence ID" value="JAV31283.1"/>
    <property type="molecule type" value="Transcribed_RNA"/>
</dbReference>
<dbReference type="InterPro" id="IPR036053">
    <property type="entry name" value="PABP-dom"/>
</dbReference>
<feature type="compositionally biased region" description="Low complexity" evidence="17">
    <location>
        <begin position="1704"/>
        <end position="1715"/>
    </location>
</feature>
<dbReference type="GO" id="GO:0005634">
    <property type="term" value="C:nucleus"/>
    <property type="evidence" value="ECO:0007669"/>
    <property type="project" value="UniProtKB-SubCell"/>
</dbReference>
<dbReference type="Pfam" id="PF11547">
    <property type="entry name" value="E3_UbLigase_EDD"/>
    <property type="match status" value="1"/>
</dbReference>
<feature type="region of interest" description="Disordered" evidence="17">
    <location>
        <begin position="1625"/>
        <end position="1660"/>
    </location>
</feature>
<evidence type="ECO:0000256" key="1">
    <source>
        <dbReference type="ARBA" id="ARBA00000885"/>
    </source>
</evidence>
<keyword evidence="22" id="KW-0436">Ligase</keyword>
<evidence type="ECO:0000256" key="2">
    <source>
        <dbReference type="ARBA" id="ARBA00004123"/>
    </source>
</evidence>
<feature type="compositionally biased region" description="Low complexity" evidence="17">
    <location>
        <begin position="1976"/>
        <end position="1991"/>
    </location>
</feature>
<protein>
    <recommendedName>
        <fullName evidence="5">HECT-type E3 ubiquitin transferase</fullName>
        <ecNumber evidence="5">2.3.2.26</ecNumber>
    </recommendedName>
</protein>
<feature type="domain" description="UBR-type" evidence="20">
    <location>
        <begin position="1282"/>
        <end position="1366"/>
    </location>
</feature>
<feature type="compositionally biased region" description="Low complexity" evidence="17">
    <location>
        <begin position="2516"/>
        <end position="2533"/>
    </location>
</feature>
<dbReference type="GO" id="GO:0008270">
    <property type="term" value="F:zinc ion binding"/>
    <property type="evidence" value="ECO:0007669"/>
    <property type="project" value="UniProtKB-KW"/>
</dbReference>
<feature type="region of interest" description="Disordered" evidence="17">
    <location>
        <begin position="2019"/>
        <end position="2038"/>
    </location>
</feature>
<evidence type="ECO:0000256" key="7">
    <source>
        <dbReference type="ARBA" id="ARBA00022553"/>
    </source>
</evidence>
<dbReference type="PROSITE" id="PS50030">
    <property type="entry name" value="UBA"/>
    <property type="match status" value="1"/>
</dbReference>
<evidence type="ECO:0000256" key="12">
    <source>
        <dbReference type="ARBA" id="ARBA00022833"/>
    </source>
</evidence>
<dbReference type="Gene3D" id="1.10.8.10">
    <property type="entry name" value="DNA helicase RuvA subunit, C-terminal domain"/>
    <property type="match status" value="1"/>
</dbReference>